<keyword evidence="1" id="KW-0472">Membrane</keyword>
<dbReference type="EMBL" id="JAUHHC010000004">
    <property type="protein sequence ID" value="MDN3921538.1"/>
    <property type="molecule type" value="Genomic_DNA"/>
</dbReference>
<evidence type="ECO:0000313" key="3">
    <source>
        <dbReference type="Proteomes" id="UP001228044"/>
    </source>
</evidence>
<protein>
    <submittedName>
        <fullName evidence="2">Uncharacterized protein</fullName>
    </submittedName>
</protein>
<keyword evidence="1" id="KW-1133">Transmembrane helix</keyword>
<evidence type="ECO:0000313" key="2">
    <source>
        <dbReference type="EMBL" id="MDN3921538.1"/>
    </source>
</evidence>
<sequence length="189" mass="19660">MSTSPHHAAAPALHAAAAAARVALLVEEGAEMASLDAVHTALLKAGALPCFVGARPGPLEEPTVRPGRAVEQLALEAAPTRRWDALVLCEGRGRAAAPNEPPPLARQRPALDFIREQHRRRTPILALGGASGLLGAAGLTMMLPSGEADPRLFVCPPRSETDPALRADADTVTAFIASLRRGTTAAAWP</sequence>
<gene>
    <name evidence="2" type="ORF">QWJ38_14690</name>
</gene>
<dbReference type="RefSeq" id="WP_290359861.1">
    <property type="nucleotide sequence ID" value="NZ_JAUHHC010000004.1"/>
</dbReference>
<dbReference type="InterPro" id="IPR029062">
    <property type="entry name" value="Class_I_gatase-like"/>
</dbReference>
<accession>A0ABT8DWR7</accession>
<keyword evidence="1" id="KW-0812">Transmembrane</keyword>
<dbReference type="SUPFAM" id="SSF52317">
    <property type="entry name" value="Class I glutamine amidotransferase-like"/>
    <property type="match status" value="1"/>
</dbReference>
<feature type="transmembrane region" description="Helical" evidence="1">
    <location>
        <begin position="124"/>
        <end position="143"/>
    </location>
</feature>
<evidence type="ECO:0000256" key="1">
    <source>
        <dbReference type="SAM" id="Phobius"/>
    </source>
</evidence>
<organism evidence="2 3">
    <name type="scientific">Roseateles violae</name>
    <dbReference type="NCBI Taxonomy" id="3058042"/>
    <lineage>
        <taxon>Bacteria</taxon>
        <taxon>Pseudomonadati</taxon>
        <taxon>Pseudomonadota</taxon>
        <taxon>Betaproteobacteria</taxon>
        <taxon>Burkholderiales</taxon>
        <taxon>Sphaerotilaceae</taxon>
        <taxon>Roseateles</taxon>
    </lineage>
</organism>
<proteinExistence type="predicted"/>
<keyword evidence="3" id="KW-1185">Reference proteome</keyword>
<name>A0ABT8DWR7_9BURK</name>
<reference evidence="2 3" key="1">
    <citation type="submission" date="2023-06" db="EMBL/GenBank/DDBJ databases">
        <title>Pelomonas sp. PFR6 16S ribosomal RNA gene Genome sequencing and assembly.</title>
        <authorList>
            <person name="Woo H."/>
        </authorList>
    </citation>
    <scope>NUCLEOTIDE SEQUENCE [LARGE SCALE GENOMIC DNA]</scope>
    <source>
        <strain evidence="2 3">PFR6</strain>
    </source>
</reference>
<dbReference type="Gene3D" id="3.40.50.880">
    <property type="match status" value="1"/>
</dbReference>
<dbReference type="Proteomes" id="UP001228044">
    <property type="component" value="Unassembled WGS sequence"/>
</dbReference>
<comment type="caution">
    <text evidence="2">The sequence shown here is derived from an EMBL/GenBank/DDBJ whole genome shotgun (WGS) entry which is preliminary data.</text>
</comment>